<evidence type="ECO:0000313" key="3">
    <source>
        <dbReference type="Proteomes" id="UP000008141"/>
    </source>
</evidence>
<dbReference type="EMBL" id="GL433842">
    <property type="protein sequence ID" value="EFN56475.1"/>
    <property type="molecule type" value="Genomic_DNA"/>
</dbReference>
<dbReference type="GO" id="GO:0006338">
    <property type="term" value="P:chromatin remodeling"/>
    <property type="evidence" value="ECO:0007669"/>
    <property type="project" value="InterPro"/>
</dbReference>
<proteinExistence type="predicted"/>
<name>E1ZCQ0_CHLVA</name>
<feature type="compositionally biased region" description="Low complexity" evidence="1">
    <location>
        <begin position="337"/>
        <end position="352"/>
    </location>
</feature>
<dbReference type="GO" id="GO:0000228">
    <property type="term" value="C:nuclear chromosome"/>
    <property type="evidence" value="ECO:0007669"/>
    <property type="project" value="InterPro"/>
</dbReference>
<evidence type="ECO:0000256" key="1">
    <source>
        <dbReference type="SAM" id="MobiDB-lite"/>
    </source>
</evidence>
<dbReference type="RefSeq" id="XP_005848577.1">
    <property type="nucleotide sequence ID" value="XM_005848515.1"/>
</dbReference>
<feature type="compositionally biased region" description="Low complexity" evidence="1">
    <location>
        <begin position="390"/>
        <end position="408"/>
    </location>
</feature>
<dbReference type="Proteomes" id="UP000008141">
    <property type="component" value="Unassembled WGS sequence"/>
</dbReference>
<feature type="compositionally biased region" description="Low complexity" evidence="1">
    <location>
        <begin position="252"/>
        <end position="270"/>
    </location>
</feature>
<dbReference type="KEGG" id="cvr:CHLNCDRAFT_145151"/>
<accession>E1ZCQ0</accession>
<organism evidence="3">
    <name type="scientific">Chlorella variabilis</name>
    <name type="common">Green alga</name>
    <dbReference type="NCBI Taxonomy" id="554065"/>
    <lineage>
        <taxon>Eukaryota</taxon>
        <taxon>Viridiplantae</taxon>
        <taxon>Chlorophyta</taxon>
        <taxon>core chlorophytes</taxon>
        <taxon>Trebouxiophyceae</taxon>
        <taxon>Chlorellales</taxon>
        <taxon>Chlorellaceae</taxon>
        <taxon>Chlorella clade</taxon>
        <taxon>Chlorella</taxon>
    </lineage>
</organism>
<feature type="compositionally biased region" description="Basic residues" evidence="1">
    <location>
        <begin position="376"/>
        <end position="389"/>
    </location>
</feature>
<reference evidence="2 3" key="1">
    <citation type="journal article" date="2010" name="Plant Cell">
        <title>The Chlorella variabilis NC64A genome reveals adaptation to photosymbiosis, coevolution with viruses, and cryptic sex.</title>
        <authorList>
            <person name="Blanc G."/>
            <person name="Duncan G."/>
            <person name="Agarkova I."/>
            <person name="Borodovsky M."/>
            <person name="Gurnon J."/>
            <person name="Kuo A."/>
            <person name="Lindquist E."/>
            <person name="Lucas S."/>
            <person name="Pangilinan J."/>
            <person name="Polle J."/>
            <person name="Salamov A."/>
            <person name="Terry A."/>
            <person name="Yamada T."/>
            <person name="Dunigan D.D."/>
            <person name="Grigoriev I.V."/>
            <person name="Claverie J.M."/>
            <person name="Van Etten J.L."/>
        </authorList>
    </citation>
    <scope>NUCLEOTIDE SEQUENCE [LARGE SCALE GENOMIC DNA]</scope>
    <source>
        <strain evidence="2 3">NC64A</strain>
    </source>
</reference>
<dbReference type="AlphaFoldDB" id="E1ZCQ0"/>
<feature type="compositionally biased region" description="Basic residues" evidence="1">
    <location>
        <begin position="294"/>
        <end position="304"/>
    </location>
</feature>
<dbReference type="InterPro" id="IPR006939">
    <property type="entry name" value="SNF5"/>
</dbReference>
<dbReference type="OrthoDB" id="515064at2759"/>
<dbReference type="GeneID" id="17355611"/>
<evidence type="ECO:0000313" key="2">
    <source>
        <dbReference type="EMBL" id="EFN56475.1"/>
    </source>
</evidence>
<feature type="compositionally biased region" description="Low complexity" evidence="1">
    <location>
        <begin position="504"/>
        <end position="522"/>
    </location>
</feature>
<dbReference type="InParanoid" id="E1ZCQ0"/>
<sequence length="649" mass="69223">MQQHVPPPELVPVQLTLGSSKGTFRDWVLWPVAVTTQEELESFAAGLVSDLGVPPQFRRPVADAIGAQVADWVANVPPPATGPSPRRELVRLDLVLGGSLRLRDQFWWDLHAATPTPEDFAAELCANSDIDACHGAAVAAAIRIELGKLRRSAPINLQLPMPRILDTLATGAAGAAGAEPGDADALFGLKNVYADRQEWHKWGPSQHQLSVEEAQALQKQQQLVVQQRQQQQLAQRLHQQAELERAELMAKQSAAAAQQQSVQGPAAQQAKRLQQLHEQRPPAPGDGEVLGARRQLRQRRGRASRLKELLRQEEEADEESNQSSASLSGGGGGGGRSTARAAEAAGGSTASRDYLPDEDSLMQQEMQEAEEERKEARHRPSRPRQRRRTAGAAGKAAAVAQKQQQQLLPTPQQQAMLPMQLPSSGSAGAPPLLGHGMGGGGGAGMPPLLPSGSGVGGALFGNGMGGALMSMGGGSGVVPVLQQQQQLPPGMVPTGSGPIGGGMPQQPSLVPQQSLPPQGPLQAARQVPPAAQVHMVGGAIVHFARELNMKEDKIRAMLSRTPQEQLSLFRTLHQLVQQARARQQQQLETAAMLAAQVQQGVGAGLPPMQAPALPPEMLPPMPMPLPAPREQQHQPVNQFSEMFSEMFPL</sequence>
<protein>
    <submittedName>
        <fullName evidence="2">Uncharacterized protein</fullName>
    </submittedName>
</protein>
<feature type="region of interest" description="Disordered" evidence="1">
    <location>
        <begin position="252"/>
        <end position="408"/>
    </location>
</feature>
<gene>
    <name evidence="2" type="ORF">CHLNCDRAFT_145151</name>
</gene>
<dbReference type="STRING" id="554065.E1ZCQ0"/>
<keyword evidence="3" id="KW-1185">Reference proteome</keyword>
<feature type="region of interest" description="Disordered" evidence="1">
    <location>
        <begin position="499"/>
        <end position="522"/>
    </location>
</feature>
<dbReference type="Pfam" id="PF04855">
    <property type="entry name" value="SNF5"/>
    <property type="match status" value="1"/>
</dbReference>